<proteinExistence type="predicted"/>
<protein>
    <submittedName>
        <fullName evidence="3">Ankyrin repeat protein with zinc finger domain RING-type</fullName>
    </submittedName>
</protein>
<dbReference type="Proteomes" id="UP001162001">
    <property type="component" value="Segment"/>
</dbReference>
<keyword evidence="1" id="KW-0863">Zinc-finger</keyword>
<evidence type="ECO:0000256" key="1">
    <source>
        <dbReference type="PROSITE-ProRule" id="PRU00175"/>
    </source>
</evidence>
<gene>
    <name evidence="3" type="ORF">Fadolivirus_1_45</name>
</gene>
<dbReference type="PROSITE" id="PS50089">
    <property type="entry name" value="ZF_RING_2"/>
    <property type="match status" value="1"/>
</dbReference>
<dbReference type="Gene3D" id="3.30.40.10">
    <property type="entry name" value="Zinc/RING finger domain, C3HC4 (zinc finger)"/>
    <property type="match status" value="1"/>
</dbReference>
<feature type="domain" description="RING-type" evidence="2">
    <location>
        <begin position="519"/>
        <end position="558"/>
    </location>
</feature>
<name>A0A7D3QTQ7_9VIRU</name>
<dbReference type="InterPro" id="IPR001841">
    <property type="entry name" value="Znf_RING"/>
</dbReference>
<accession>A0A7D3QTQ7</accession>
<reference evidence="3 4" key="1">
    <citation type="submission" date="2020-04" db="EMBL/GenBank/DDBJ databases">
        <title>Advantages and limits of metagenomic assembly and binning of a giant virus.</title>
        <authorList>
            <person name="Schulz F."/>
            <person name="Andreani J."/>
            <person name="Francis R."/>
            <person name="Boudjemaa H."/>
            <person name="Bou Khalil J.Y."/>
            <person name="Lee J."/>
            <person name="La Scola B."/>
            <person name="Woyke T."/>
        </authorList>
    </citation>
    <scope>NUCLEOTIDE SEQUENCE [LARGE SCALE GENOMIC DNA]</scope>
    <source>
        <strain evidence="3 4">FV1/VV64</strain>
    </source>
</reference>
<dbReference type="InterPro" id="IPR013083">
    <property type="entry name" value="Znf_RING/FYVE/PHD"/>
</dbReference>
<evidence type="ECO:0000313" key="3">
    <source>
        <dbReference type="EMBL" id="QKF93503.1"/>
    </source>
</evidence>
<keyword evidence="4" id="KW-1185">Reference proteome</keyword>
<organism evidence="3 4">
    <name type="scientific">Fadolivirus FV1/VV64</name>
    <dbReference type="NCBI Taxonomy" id="3070911"/>
    <lineage>
        <taxon>Viruses</taxon>
        <taxon>Varidnaviria</taxon>
        <taxon>Bamfordvirae</taxon>
        <taxon>Nucleocytoviricota</taxon>
        <taxon>Megaviricetes</taxon>
        <taxon>Imitervirales</taxon>
        <taxon>Mimiviridae</taxon>
        <taxon>Klosneuvirinae</taxon>
        <taxon>Fadolivirus</taxon>
        <taxon>Fadolivirus algeromassiliense</taxon>
    </lineage>
</organism>
<dbReference type="Pfam" id="PF13920">
    <property type="entry name" value="zf-C3HC4_3"/>
    <property type="match status" value="1"/>
</dbReference>
<dbReference type="SUPFAM" id="SSF48403">
    <property type="entry name" value="Ankyrin repeat"/>
    <property type="match status" value="1"/>
</dbReference>
<evidence type="ECO:0000313" key="4">
    <source>
        <dbReference type="Proteomes" id="UP001162001"/>
    </source>
</evidence>
<dbReference type="EMBL" id="MT418680">
    <property type="protein sequence ID" value="QKF93503.1"/>
    <property type="molecule type" value="Genomic_DNA"/>
</dbReference>
<dbReference type="GO" id="GO:0008270">
    <property type="term" value="F:zinc ion binding"/>
    <property type="evidence" value="ECO:0007669"/>
    <property type="project" value="UniProtKB-KW"/>
</dbReference>
<evidence type="ECO:0000259" key="2">
    <source>
        <dbReference type="PROSITE" id="PS50089"/>
    </source>
</evidence>
<dbReference type="InterPro" id="IPR036770">
    <property type="entry name" value="Ankyrin_rpt-contain_sf"/>
</dbReference>
<dbReference type="SUPFAM" id="SSF57850">
    <property type="entry name" value="RING/U-box"/>
    <property type="match status" value="1"/>
</dbReference>
<keyword evidence="1" id="KW-0479">Metal-binding</keyword>
<sequence>MSAVAKFYNFCLNENIEGLNELKKSGLILQADQRRKAVIDMINAGKLESVKWLFNNHTINLKRDKLLQQACMAKKFNVAEWLCNNSKINMTKFKEMMASKIKKDEDIKNWIEKKVKKEKIINNKFIELCKGSDIDKIDKYYFKYKHSINKDIIPDVINNNFTIEFIKWLLINKLCNNPLPLMMKSLMEDKLSVFKWFYRTLMIKITEIVNYEKMIDVIDKNTDTYKYVIECIDDEKIYGELLKLCEKGNMTDIQMYYLDNLKQITNQIISNGIGEILSSSTKNIEVFKWFFKLYKVEYDVLKIFLYDAIPEGNKPLIDFCKNSMTPSQIRKLDIDIPLLLAHEAENYDTIQYMLDNGFKLKKHSNCIFICLLNSNNLNLLNKINDEYNCLNDIEDYEHAFITACGICKLEIVKWLYSLLNDVFEDEYDMFYEASVDESYQNENNDVLKWLIGLYGRFYLLNNPSGGTILVDSIRDDDYYDSEDEEIYNEIYDIVLENKKKAFDLLGITMTFTNQEDDDCIICKGKPDDLIKLNCGHFGCIDCLATWYKTNKEKCVYCKKDTIWPECKKLEH</sequence>
<keyword evidence="1" id="KW-0862">Zinc</keyword>